<evidence type="ECO:0000256" key="2">
    <source>
        <dbReference type="ARBA" id="ARBA00022670"/>
    </source>
</evidence>
<accession>A0ABP4IM43</accession>
<protein>
    <recommendedName>
        <fullName evidence="7">Chitin-binding type-3 domain-containing protein</fullName>
    </recommendedName>
</protein>
<evidence type="ECO:0000256" key="5">
    <source>
        <dbReference type="ARBA" id="ARBA00023157"/>
    </source>
</evidence>
<keyword evidence="4" id="KW-0720">Serine protease</keyword>
<dbReference type="SUPFAM" id="SSF51055">
    <property type="entry name" value="Carbohydrate binding domain"/>
    <property type="match status" value="1"/>
</dbReference>
<dbReference type="InterPro" id="IPR043504">
    <property type="entry name" value="Peptidase_S1_PA_chymotrypsin"/>
</dbReference>
<dbReference type="InterPro" id="IPR036573">
    <property type="entry name" value="CBM_sf_5/12"/>
</dbReference>
<evidence type="ECO:0000256" key="4">
    <source>
        <dbReference type="ARBA" id="ARBA00022825"/>
    </source>
</evidence>
<comment type="caution">
    <text evidence="8">The sequence shown here is derived from an EMBL/GenBank/DDBJ whole genome shotgun (WGS) entry which is preliminary data.</text>
</comment>
<evidence type="ECO:0000256" key="3">
    <source>
        <dbReference type="ARBA" id="ARBA00022801"/>
    </source>
</evidence>
<reference evidence="9" key="1">
    <citation type="journal article" date="2019" name="Int. J. Syst. Evol. Microbiol.">
        <title>The Global Catalogue of Microorganisms (GCM) 10K type strain sequencing project: providing services to taxonomists for standard genome sequencing and annotation.</title>
        <authorList>
            <consortium name="The Broad Institute Genomics Platform"/>
            <consortium name="The Broad Institute Genome Sequencing Center for Infectious Disease"/>
            <person name="Wu L."/>
            <person name="Ma J."/>
        </authorList>
    </citation>
    <scope>NUCLEOTIDE SEQUENCE [LARGE SCALE GENOMIC DNA]</scope>
    <source>
        <strain evidence="9">JCM 12393</strain>
    </source>
</reference>
<evidence type="ECO:0000313" key="8">
    <source>
        <dbReference type="EMBL" id="GAA1393953.1"/>
    </source>
</evidence>
<comment type="similarity">
    <text evidence="1">Belongs to the peptidase S1 family.</text>
</comment>
<evidence type="ECO:0000256" key="6">
    <source>
        <dbReference type="SAM" id="MobiDB-lite"/>
    </source>
</evidence>
<keyword evidence="2" id="KW-0645">Protease</keyword>
<dbReference type="PRINTS" id="PR00861">
    <property type="entry name" value="ALYTICPTASE"/>
</dbReference>
<proteinExistence type="inferred from homology"/>
<sequence length="259" mass="26085">MEGVAEAPRPLYDLRGGDAYYIGGSSRCSIGFPITRGTTQGFVSAGHCGRTGATTTGSNRAAQGSFQASVFPGNDMSWVAANSSWTATPYVTGASGAVSGSVQQQVGASVCRSGSTTGWHCGTIQQHGTSVTYQEGTVSGVTRTNVCAEPGDSGGSFISGTQAQGVTSGGTGNCSQGGTTYYQPVNPILQGYGLTLKTNSSGPGPGPGPGTPGGTWSAGTVYQAGDTVTYGTTSYRCLQGHQAIVGWEPPNAPALWQTA</sequence>
<evidence type="ECO:0000313" key="9">
    <source>
        <dbReference type="Proteomes" id="UP001499863"/>
    </source>
</evidence>
<organism evidence="8 9">
    <name type="scientific">Kitasatospora putterlickiae</name>
    <dbReference type="NCBI Taxonomy" id="221725"/>
    <lineage>
        <taxon>Bacteria</taxon>
        <taxon>Bacillati</taxon>
        <taxon>Actinomycetota</taxon>
        <taxon>Actinomycetes</taxon>
        <taxon>Kitasatosporales</taxon>
        <taxon>Streptomycetaceae</taxon>
        <taxon>Kitasatospora</taxon>
    </lineage>
</organism>
<dbReference type="InterPro" id="IPR009003">
    <property type="entry name" value="Peptidase_S1_PA"/>
</dbReference>
<evidence type="ECO:0000256" key="1">
    <source>
        <dbReference type="ARBA" id="ARBA00007664"/>
    </source>
</evidence>
<dbReference type="EMBL" id="BAAAKJ010000141">
    <property type="protein sequence ID" value="GAA1393953.1"/>
    <property type="molecule type" value="Genomic_DNA"/>
</dbReference>
<feature type="domain" description="Chitin-binding type-3" evidence="7">
    <location>
        <begin position="213"/>
        <end position="259"/>
    </location>
</feature>
<feature type="region of interest" description="Disordered" evidence="6">
    <location>
        <begin position="197"/>
        <end position="217"/>
    </location>
</feature>
<keyword evidence="9" id="KW-1185">Reference proteome</keyword>
<dbReference type="Gene3D" id="2.10.10.20">
    <property type="entry name" value="Carbohydrate-binding module superfamily 5/12"/>
    <property type="match status" value="1"/>
</dbReference>
<evidence type="ECO:0000259" key="7">
    <source>
        <dbReference type="SMART" id="SM00495"/>
    </source>
</evidence>
<dbReference type="InterPro" id="IPR001316">
    <property type="entry name" value="Pept_S1A_streptogrisin"/>
</dbReference>
<name>A0ABP4IM43_9ACTN</name>
<dbReference type="InterPro" id="IPR003610">
    <property type="entry name" value="CBM5/12"/>
</dbReference>
<dbReference type="CDD" id="cd21112">
    <property type="entry name" value="alphaLP-like"/>
    <property type="match status" value="1"/>
</dbReference>
<dbReference type="Pfam" id="PF02839">
    <property type="entry name" value="CBM_5_12"/>
    <property type="match status" value="1"/>
</dbReference>
<keyword evidence="5" id="KW-1015">Disulfide bond</keyword>
<gene>
    <name evidence="8" type="ORF">GCM10009639_27590</name>
</gene>
<dbReference type="Gene3D" id="2.40.10.10">
    <property type="entry name" value="Trypsin-like serine proteases"/>
    <property type="match status" value="2"/>
</dbReference>
<keyword evidence="3" id="KW-0378">Hydrolase</keyword>
<dbReference type="Proteomes" id="UP001499863">
    <property type="component" value="Unassembled WGS sequence"/>
</dbReference>
<dbReference type="SUPFAM" id="SSF50494">
    <property type="entry name" value="Trypsin-like serine proteases"/>
    <property type="match status" value="1"/>
</dbReference>
<dbReference type="CDD" id="cd12214">
    <property type="entry name" value="ChiA1_BD"/>
    <property type="match status" value="1"/>
</dbReference>
<dbReference type="SMART" id="SM00495">
    <property type="entry name" value="ChtBD3"/>
    <property type="match status" value="1"/>
</dbReference>